<dbReference type="InterPro" id="IPR058610">
    <property type="entry name" value="WIT1_2_N"/>
</dbReference>
<evidence type="ECO:0000313" key="3">
    <source>
        <dbReference type="EMBL" id="KAJ6747746.1"/>
    </source>
</evidence>
<evidence type="ECO:0000313" key="4">
    <source>
        <dbReference type="Proteomes" id="UP001151752"/>
    </source>
</evidence>
<reference evidence="3" key="2">
    <citation type="journal article" date="2023" name="Int. J. Mol. Sci.">
        <title>De Novo Assembly and Annotation of 11 Diverse Shrub Willow (Salix) Genomes Reveals Novel Gene Organization in Sex-Linked Regions.</title>
        <authorList>
            <person name="Hyden B."/>
            <person name="Feng K."/>
            <person name="Yates T.B."/>
            <person name="Jawdy S."/>
            <person name="Cereghino C."/>
            <person name="Smart L.B."/>
            <person name="Muchero W."/>
        </authorList>
    </citation>
    <scope>NUCLEOTIDE SEQUENCE</scope>
    <source>
        <tissue evidence="3">Shoot tip</tissue>
    </source>
</reference>
<dbReference type="EMBL" id="JAPFFM010000009">
    <property type="protein sequence ID" value="KAJ6747746.1"/>
    <property type="molecule type" value="Genomic_DNA"/>
</dbReference>
<accession>A0A9Q0ZV19</accession>
<feature type="region of interest" description="Disordered" evidence="1">
    <location>
        <begin position="33"/>
        <end position="81"/>
    </location>
</feature>
<feature type="region of interest" description="Disordered" evidence="1">
    <location>
        <begin position="202"/>
        <end position="228"/>
    </location>
</feature>
<dbReference type="PANTHER" id="PTHR43049:SF1">
    <property type="entry name" value="EARLY ENDOSOME ANTIGEN"/>
    <property type="match status" value="1"/>
</dbReference>
<organism evidence="3 4">
    <name type="scientific">Salix koriyanagi</name>
    <dbReference type="NCBI Taxonomy" id="2511006"/>
    <lineage>
        <taxon>Eukaryota</taxon>
        <taxon>Viridiplantae</taxon>
        <taxon>Streptophyta</taxon>
        <taxon>Embryophyta</taxon>
        <taxon>Tracheophyta</taxon>
        <taxon>Spermatophyta</taxon>
        <taxon>Magnoliopsida</taxon>
        <taxon>eudicotyledons</taxon>
        <taxon>Gunneridae</taxon>
        <taxon>Pentapetalae</taxon>
        <taxon>rosids</taxon>
        <taxon>fabids</taxon>
        <taxon>Malpighiales</taxon>
        <taxon>Salicaceae</taxon>
        <taxon>Saliceae</taxon>
        <taxon>Salix</taxon>
    </lineage>
</organism>
<dbReference type="Proteomes" id="UP001151752">
    <property type="component" value="Chromosome 6"/>
</dbReference>
<name>A0A9Q0ZV19_9ROSI</name>
<sequence>MEGETQVSSEVPVVTDDIDVAGLIKVANGDLMKVEKEGGKEEDETDGEFIKVEKESFDAKSSGEADKPSVVERSLSGPTREMLEAQEKLKELELELERVSAALKHSESENTRMKDDVLLAGEKLDEGGKKYGELEISHKKLQEQIMEAEEKFSAQLNTLQEALQAKETKHQELVEVKESFDGITLELENSRKKMQELEHELEVSSGEAKKFEELHKESGSHAESETQRALEFERLLEAAKLSAKEMENQMASLQEEVKGLYEKVAENQKVEGGT</sequence>
<evidence type="ECO:0000256" key="1">
    <source>
        <dbReference type="SAM" id="MobiDB-lite"/>
    </source>
</evidence>
<keyword evidence="4" id="KW-1185">Reference proteome</keyword>
<feature type="domain" description="WIT1/2 N-terminal helical bundle" evidence="2">
    <location>
        <begin position="175"/>
        <end position="269"/>
    </location>
</feature>
<reference evidence="3" key="1">
    <citation type="submission" date="2022-11" db="EMBL/GenBank/DDBJ databases">
        <authorList>
            <person name="Hyden B.L."/>
            <person name="Feng K."/>
            <person name="Yates T."/>
            <person name="Jawdy S."/>
            <person name="Smart L.B."/>
            <person name="Muchero W."/>
        </authorList>
    </citation>
    <scope>NUCLEOTIDE SEQUENCE</scope>
    <source>
        <tissue evidence="3">Shoot tip</tissue>
    </source>
</reference>
<proteinExistence type="predicted"/>
<dbReference type="PANTHER" id="PTHR43049">
    <property type="entry name" value="EARLY ENDOSOME ANTIGEN"/>
    <property type="match status" value="1"/>
</dbReference>
<evidence type="ECO:0000259" key="2">
    <source>
        <dbReference type="Pfam" id="PF26581"/>
    </source>
</evidence>
<gene>
    <name evidence="3" type="ORF">OIU74_030081</name>
</gene>
<comment type="caution">
    <text evidence="3">The sequence shown here is derived from an EMBL/GenBank/DDBJ whole genome shotgun (WGS) entry which is preliminary data.</text>
</comment>
<dbReference type="Pfam" id="PF26581">
    <property type="entry name" value="WIT1_2_N"/>
    <property type="match status" value="1"/>
</dbReference>
<protein>
    <submittedName>
        <fullName evidence="3">EARLY ENDOSOME ANTIGEN</fullName>
    </submittedName>
</protein>
<dbReference type="AlphaFoldDB" id="A0A9Q0ZV19"/>
<feature type="compositionally biased region" description="Basic and acidic residues" evidence="1">
    <location>
        <begin position="48"/>
        <end position="70"/>
    </location>
</feature>